<accession>A0A1Z1LZ08</accession>
<keyword evidence="2" id="KW-1185">Reference proteome</keyword>
<reference evidence="1 2" key="1">
    <citation type="submission" date="2017-05" db="EMBL/GenBank/DDBJ databases">
        <title>Environmental T4-family bacteriophages evolve to escape abortive infection via multiple routes in a bacterial host employing #altruistic suicide# through Type III toxin-antitoxin systems.</title>
        <authorList>
            <person name="Chen B."/>
            <person name="Akusobi C."/>
            <person name="Fang X."/>
            <person name="Salmond G.P.C."/>
        </authorList>
    </citation>
    <scope>NUCLEOTIDE SEQUENCE [LARGE SCALE GENOMIC DNA]</scope>
</reference>
<dbReference type="KEGG" id="vg:65109807"/>
<proteinExistence type="predicted"/>
<dbReference type="EMBL" id="MF036692">
    <property type="protein sequence ID" value="ARW58066.1"/>
    <property type="molecule type" value="Genomic_DNA"/>
</dbReference>
<name>A0A1Z1LZ08_9CAUD</name>
<dbReference type="Proteomes" id="UP000225074">
    <property type="component" value="Genome"/>
</dbReference>
<evidence type="ECO:0000313" key="2">
    <source>
        <dbReference type="Proteomes" id="UP000225074"/>
    </source>
</evidence>
<protein>
    <submittedName>
        <fullName evidence="1">Uncharacterized protein</fullName>
    </submittedName>
</protein>
<evidence type="ECO:0000313" key="1">
    <source>
        <dbReference type="EMBL" id="ARW58066.1"/>
    </source>
</evidence>
<dbReference type="GeneID" id="65109807"/>
<sequence>MLKPINEVKVGDVIWFGVVAEWSATVTEISEVEGGFELNLKPDDAIWQGWQFFPTDYQARFYSYK</sequence>
<organism evidence="1 2">
    <name type="scientific">Serratia phage X20</name>
    <dbReference type="NCBI Taxonomy" id="2006942"/>
    <lineage>
        <taxon>Viruses</taxon>
        <taxon>Duplodnaviria</taxon>
        <taxon>Heunggongvirae</taxon>
        <taxon>Uroviricota</taxon>
        <taxon>Caudoviricetes</taxon>
        <taxon>Pantevenvirales</taxon>
        <taxon>Straboviridae</taxon>
        <taxon>Tevenvirinae</taxon>
        <taxon>Winklervirus</taxon>
        <taxon>Winklervirus xtwenty</taxon>
    </lineage>
</organism>
<dbReference type="RefSeq" id="YP_010092244.1">
    <property type="nucleotide sequence ID" value="NC_055728.1"/>
</dbReference>